<dbReference type="Pfam" id="PF13489">
    <property type="entry name" value="Methyltransf_23"/>
    <property type="match status" value="1"/>
</dbReference>
<gene>
    <name evidence="1" type="ORF">ACFPK0_12565</name>
</gene>
<dbReference type="InterPro" id="IPR029063">
    <property type="entry name" value="SAM-dependent_MTases_sf"/>
</dbReference>
<proteinExistence type="predicted"/>
<keyword evidence="2" id="KW-1185">Reference proteome</keyword>
<evidence type="ECO:0000313" key="2">
    <source>
        <dbReference type="Proteomes" id="UP001596018"/>
    </source>
</evidence>
<evidence type="ECO:0000313" key="1">
    <source>
        <dbReference type="EMBL" id="MFC5440852.1"/>
    </source>
</evidence>
<protein>
    <submittedName>
        <fullName evidence="1">Methyltransferase domain-containing protein</fullName>
    </submittedName>
</protein>
<name>A0ABW0JXC7_9GAMM</name>
<dbReference type="GO" id="GO:0008168">
    <property type="term" value="F:methyltransferase activity"/>
    <property type="evidence" value="ECO:0007669"/>
    <property type="project" value="UniProtKB-KW"/>
</dbReference>
<dbReference type="SUPFAM" id="SSF53335">
    <property type="entry name" value="S-adenosyl-L-methionine-dependent methyltransferases"/>
    <property type="match status" value="1"/>
</dbReference>
<dbReference type="RefSeq" id="WP_377341157.1">
    <property type="nucleotide sequence ID" value="NZ_JALBWS010000013.1"/>
</dbReference>
<dbReference type="EMBL" id="JBHSMM010000002">
    <property type="protein sequence ID" value="MFC5440852.1"/>
    <property type="molecule type" value="Genomic_DNA"/>
</dbReference>
<comment type="caution">
    <text evidence="1">The sequence shown here is derived from an EMBL/GenBank/DDBJ whole genome shotgun (WGS) entry which is preliminary data.</text>
</comment>
<keyword evidence="1" id="KW-0489">Methyltransferase</keyword>
<dbReference type="Proteomes" id="UP001596018">
    <property type="component" value="Unassembled WGS sequence"/>
</dbReference>
<dbReference type="GO" id="GO:0032259">
    <property type="term" value="P:methylation"/>
    <property type="evidence" value="ECO:0007669"/>
    <property type="project" value="UniProtKB-KW"/>
</dbReference>
<sequence>MVSIFNFLPRRTSTGAIKSSAKQFLTTAGVVMDRREKLLCDIDVAGRVGVEIGALCRPLVTRQDGRVFYVDHADTATLREKYRVDPDVDLDALVDVDAVWGERPLAEALEERVDYVVASHVVEHVPDLISWLGELASILRPGGEIRLAIPDRRFTFDYLRRETRLNDVVYAHMMRARTPLPHIVLDYVLNVVKVDGGAAWRGALQAETLERHHSLAHAMACAAQAMDGIYHDVHCWVFTPSTFADLMVDLASHGLAVFECTQFFDTASMTIEFFVGLRPTADRDAAVMSWKAMRKACAK</sequence>
<keyword evidence="1" id="KW-0808">Transferase</keyword>
<organism evidence="1 2">
    <name type="scientific">Rhodanobacter ginsenosidimutans</name>
    <dbReference type="NCBI Taxonomy" id="490571"/>
    <lineage>
        <taxon>Bacteria</taxon>
        <taxon>Pseudomonadati</taxon>
        <taxon>Pseudomonadota</taxon>
        <taxon>Gammaproteobacteria</taxon>
        <taxon>Lysobacterales</taxon>
        <taxon>Rhodanobacteraceae</taxon>
        <taxon>Rhodanobacter</taxon>
    </lineage>
</organism>
<accession>A0ABW0JXC7</accession>
<reference evidence="2" key="1">
    <citation type="journal article" date="2019" name="Int. J. Syst. Evol. Microbiol.">
        <title>The Global Catalogue of Microorganisms (GCM) 10K type strain sequencing project: providing services to taxonomists for standard genome sequencing and annotation.</title>
        <authorList>
            <consortium name="The Broad Institute Genomics Platform"/>
            <consortium name="The Broad Institute Genome Sequencing Center for Infectious Disease"/>
            <person name="Wu L."/>
            <person name="Ma J."/>
        </authorList>
    </citation>
    <scope>NUCLEOTIDE SEQUENCE [LARGE SCALE GENOMIC DNA]</scope>
    <source>
        <strain evidence="2">KACC 12822</strain>
    </source>
</reference>
<dbReference type="Gene3D" id="3.40.50.150">
    <property type="entry name" value="Vaccinia Virus protein VP39"/>
    <property type="match status" value="1"/>
</dbReference>